<dbReference type="Proteomes" id="UP000238479">
    <property type="component" value="Chromosome 5"/>
</dbReference>
<evidence type="ECO:0000256" key="8">
    <source>
        <dbReference type="SAM" id="Phobius"/>
    </source>
</evidence>
<reference evidence="10 11" key="1">
    <citation type="journal article" date="2018" name="Nat. Genet.">
        <title>The Rosa genome provides new insights in the design of modern roses.</title>
        <authorList>
            <person name="Bendahmane M."/>
        </authorList>
    </citation>
    <scope>NUCLEOTIDE SEQUENCE [LARGE SCALE GENOMIC DNA]</scope>
    <source>
        <strain evidence="11">cv. Old Blush</strain>
    </source>
</reference>
<keyword evidence="8" id="KW-0472">Membrane</keyword>
<evidence type="ECO:0000256" key="5">
    <source>
        <dbReference type="ARBA" id="ARBA00023002"/>
    </source>
</evidence>
<dbReference type="GO" id="GO:0004784">
    <property type="term" value="F:superoxide dismutase activity"/>
    <property type="evidence" value="ECO:0007669"/>
    <property type="project" value="UniProtKB-EC"/>
</dbReference>
<comment type="subcellular location">
    <subcellularLocation>
        <location evidence="1">Mitochondrion</location>
    </subcellularLocation>
</comment>
<comment type="similarity">
    <text evidence="2">Belongs to the iron/manganese superoxide dismutase family.</text>
</comment>
<dbReference type="InterPro" id="IPR019831">
    <property type="entry name" value="Mn/Fe_SOD_N"/>
</dbReference>
<keyword evidence="11" id="KW-1185">Reference proteome</keyword>
<evidence type="ECO:0000259" key="9">
    <source>
        <dbReference type="Pfam" id="PF00081"/>
    </source>
</evidence>
<evidence type="ECO:0000256" key="7">
    <source>
        <dbReference type="ARBA" id="ARBA00049204"/>
    </source>
</evidence>
<dbReference type="GO" id="GO:0005739">
    <property type="term" value="C:mitochondrion"/>
    <property type="evidence" value="ECO:0007669"/>
    <property type="project" value="UniProtKB-SubCell"/>
</dbReference>
<dbReference type="PANTHER" id="PTHR11404">
    <property type="entry name" value="SUPEROXIDE DISMUTASE 2"/>
    <property type="match status" value="1"/>
</dbReference>
<evidence type="ECO:0000256" key="3">
    <source>
        <dbReference type="ARBA" id="ARBA00012682"/>
    </source>
</evidence>
<dbReference type="Gene3D" id="1.10.287.990">
    <property type="entry name" value="Fe,Mn superoxide dismutase (SOD) domain"/>
    <property type="match status" value="1"/>
</dbReference>
<dbReference type="PANTHER" id="PTHR11404:SF6">
    <property type="entry name" value="SUPEROXIDE DISMUTASE [MN], MITOCHONDRIAL"/>
    <property type="match status" value="1"/>
</dbReference>
<dbReference type="EMBL" id="PDCK01000043">
    <property type="protein sequence ID" value="PRQ34765.1"/>
    <property type="molecule type" value="Genomic_DNA"/>
</dbReference>
<gene>
    <name evidence="10" type="ORF">RchiOBHm_Chr5g0072721</name>
</gene>
<dbReference type="InterPro" id="IPR050265">
    <property type="entry name" value="Fe/Mn_Superoxide_Dismutase"/>
</dbReference>
<dbReference type="Pfam" id="PF00081">
    <property type="entry name" value="Sod_Fe_N"/>
    <property type="match status" value="1"/>
</dbReference>
<evidence type="ECO:0000256" key="1">
    <source>
        <dbReference type="ARBA" id="ARBA00004173"/>
    </source>
</evidence>
<keyword evidence="8" id="KW-1133">Transmembrane helix</keyword>
<sequence>MALGTLSRKTLAGLTRNGNGGLGFGLVLVSGPKTFALPDLPWGYAALEPYISGEIMDLHHLKHHKTYVDNFNKALDNLKWAMDTGDSSIVVKLQSALKFNGGGLEGGGEPPKGSLGWEIDNQFGSLQSLKQKMMVEEAVENLMGRPLGFFRSFGSGHQFNFREKHDKGRIVTSNFTCFSAKLAQENVSMWHFSSFNLVSDSFGWRKRKKDGCQYAEIDYSIRMVKQHMHCALYVIEMENNFGITDNNLLWLSNAWIEGTFSQCNCKPFYLHVLCSVCWFSAIYFCCALLKRCINGYLFLYCWSSLTSLFNFAGCSSYQNDIRNESDLGYRLSSICFSYCFFMWQICNMWITKKCLLCFKSLV</sequence>
<evidence type="ECO:0000313" key="10">
    <source>
        <dbReference type="EMBL" id="PRQ34765.1"/>
    </source>
</evidence>
<dbReference type="GO" id="GO:0030145">
    <property type="term" value="F:manganese ion binding"/>
    <property type="evidence" value="ECO:0007669"/>
    <property type="project" value="TreeGrafter"/>
</dbReference>
<keyword evidence="4" id="KW-0479">Metal-binding</keyword>
<feature type="transmembrane region" description="Helical" evidence="8">
    <location>
        <begin position="296"/>
        <end position="318"/>
    </location>
</feature>
<organism evidence="10 11">
    <name type="scientific">Rosa chinensis</name>
    <name type="common">China rose</name>
    <dbReference type="NCBI Taxonomy" id="74649"/>
    <lineage>
        <taxon>Eukaryota</taxon>
        <taxon>Viridiplantae</taxon>
        <taxon>Streptophyta</taxon>
        <taxon>Embryophyta</taxon>
        <taxon>Tracheophyta</taxon>
        <taxon>Spermatophyta</taxon>
        <taxon>Magnoliopsida</taxon>
        <taxon>eudicotyledons</taxon>
        <taxon>Gunneridae</taxon>
        <taxon>Pentapetalae</taxon>
        <taxon>rosids</taxon>
        <taxon>fabids</taxon>
        <taxon>Rosales</taxon>
        <taxon>Rosaceae</taxon>
        <taxon>Rosoideae</taxon>
        <taxon>Rosoideae incertae sedis</taxon>
        <taxon>Rosa</taxon>
    </lineage>
</organism>
<dbReference type="InterPro" id="IPR036324">
    <property type="entry name" value="Mn/Fe_SOD_N_sf"/>
</dbReference>
<comment type="catalytic activity">
    <reaction evidence="7">
        <text>2 superoxide + 2 H(+) = H2O2 + O2</text>
        <dbReference type="Rhea" id="RHEA:20696"/>
        <dbReference type="ChEBI" id="CHEBI:15378"/>
        <dbReference type="ChEBI" id="CHEBI:15379"/>
        <dbReference type="ChEBI" id="CHEBI:16240"/>
        <dbReference type="ChEBI" id="CHEBI:18421"/>
        <dbReference type="EC" id="1.15.1.1"/>
    </reaction>
</comment>
<dbReference type="STRING" id="74649.A0A2P6QKR4"/>
<dbReference type="InterPro" id="IPR001189">
    <property type="entry name" value="Mn/Fe_SOD"/>
</dbReference>
<accession>A0A2P6QKR4</accession>
<comment type="caution">
    <text evidence="10">The sequence shown here is derived from an EMBL/GenBank/DDBJ whole genome shotgun (WGS) entry which is preliminary data.</text>
</comment>
<name>A0A2P6QKR4_ROSCH</name>
<dbReference type="Gramene" id="PRQ34765">
    <property type="protein sequence ID" value="PRQ34765"/>
    <property type="gene ID" value="RchiOBHm_Chr5g0072721"/>
</dbReference>
<keyword evidence="8" id="KW-0812">Transmembrane</keyword>
<dbReference type="EC" id="1.15.1.1" evidence="3"/>
<protein>
    <recommendedName>
        <fullName evidence="3">superoxide dismutase</fullName>
        <ecNumber evidence="3">1.15.1.1</ecNumber>
    </recommendedName>
</protein>
<proteinExistence type="inferred from homology"/>
<evidence type="ECO:0000256" key="2">
    <source>
        <dbReference type="ARBA" id="ARBA00008714"/>
    </source>
</evidence>
<feature type="transmembrane region" description="Helical" evidence="8">
    <location>
        <begin position="268"/>
        <end position="289"/>
    </location>
</feature>
<dbReference type="AlphaFoldDB" id="A0A2P6QKR4"/>
<dbReference type="SUPFAM" id="SSF46609">
    <property type="entry name" value="Fe,Mn superoxide dismutase (SOD), N-terminal domain"/>
    <property type="match status" value="1"/>
</dbReference>
<evidence type="ECO:0000256" key="6">
    <source>
        <dbReference type="ARBA" id="ARBA00023128"/>
    </source>
</evidence>
<feature type="domain" description="Manganese/iron superoxide dismutase N-terminal" evidence="9">
    <location>
        <begin position="34"/>
        <end position="103"/>
    </location>
</feature>
<keyword evidence="6" id="KW-0496">Mitochondrion</keyword>
<keyword evidence="5 10" id="KW-0560">Oxidoreductase</keyword>
<dbReference type="PRINTS" id="PR01703">
    <property type="entry name" value="MNSODISMTASE"/>
</dbReference>
<feature type="transmembrane region" description="Helical" evidence="8">
    <location>
        <begin position="330"/>
        <end position="350"/>
    </location>
</feature>
<evidence type="ECO:0000256" key="4">
    <source>
        <dbReference type="ARBA" id="ARBA00022723"/>
    </source>
</evidence>
<evidence type="ECO:0000313" key="11">
    <source>
        <dbReference type="Proteomes" id="UP000238479"/>
    </source>
</evidence>